<evidence type="ECO:0000313" key="2">
    <source>
        <dbReference type="EMBL" id="EMP36695.1"/>
    </source>
</evidence>
<sequence length="155" mass="17529">MTESGHDRDTLQYRVKVKELWKAYHKAQEANHCSGAVPMSCRFYQRAGRNTRRRPHLHLKTTVDTSVARVLVESGPTHEEDILDEDVEGKRDQEAEDDSEIRDACSQELFSTLEEASQSQLSDVGKAQTGEKAPLNDSAELESGQEELRSTFCMM</sequence>
<organism evidence="2 3">
    <name type="scientific">Chelonia mydas</name>
    <name type="common">Green sea-turtle</name>
    <name type="synonym">Chelonia agassizi</name>
    <dbReference type="NCBI Taxonomy" id="8469"/>
    <lineage>
        <taxon>Eukaryota</taxon>
        <taxon>Metazoa</taxon>
        <taxon>Chordata</taxon>
        <taxon>Craniata</taxon>
        <taxon>Vertebrata</taxon>
        <taxon>Euteleostomi</taxon>
        <taxon>Archelosauria</taxon>
        <taxon>Testudinata</taxon>
        <taxon>Testudines</taxon>
        <taxon>Cryptodira</taxon>
        <taxon>Durocryptodira</taxon>
        <taxon>Americhelydia</taxon>
        <taxon>Chelonioidea</taxon>
        <taxon>Cheloniidae</taxon>
        <taxon>Chelonia</taxon>
    </lineage>
</organism>
<name>M7BLU7_CHEMY</name>
<evidence type="ECO:0000313" key="3">
    <source>
        <dbReference type="Proteomes" id="UP000031443"/>
    </source>
</evidence>
<dbReference type="EMBL" id="KB524249">
    <property type="protein sequence ID" value="EMP36695.1"/>
    <property type="molecule type" value="Genomic_DNA"/>
</dbReference>
<evidence type="ECO:0000256" key="1">
    <source>
        <dbReference type="SAM" id="MobiDB-lite"/>
    </source>
</evidence>
<dbReference type="AlphaFoldDB" id="M7BLU7"/>
<feature type="region of interest" description="Disordered" evidence="1">
    <location>
        <begin position="116"/>
        <end position="155"/>
    </location>
</feature>
<proteinExistence type="predicted"/>
<protein>
    <submittedName>
        <fullName evidence="2">Uncharacterized protein</fullName>
    </submittedName>
</protein>
<accession>M7BLU7</accession>
<gene>
    <name evidence="2" type="ORF">UY3_06090</name>
</gene>
<dbReference type="Proteomes" id="UP000031443">
    <property type="component" value="Unassembled WGS sequence"/>
</dbReference>
<keyword evidence="3" id="KW-1185">Reference proteome</keyword>
<feature type="region of interest" description="Disordered" evidence="1">
    <location>
        <begin position="73"/>
        <end position="101"/>
    </location>
</feature>
<reference evidence="3" key="1">
    <citation type="journal article" date="2013" name="Nat. Genet.">
        <title>The draft genomes of soft-shell turtle and green sea turtle yield insights into the development and evolution of the turtle-specific body plan.</title>
        <authorList>
            <person name="Wang Z."/>
            <person name="Pascual-Anaya J."/>
            <person name="Zadissa A."/>
            <person name="Li W."/>
            <person name="Niimura Y."/>
            <person name="Huang Z."/>
            <person name="Li C."/>
            <person name="White S."/>
            <person name="Xiong Z."/>
            <person name="Fang D."/>
            <person name="Wang B."/>
            <person name="Ming Y."/>
            <person name="Chen Y."/>
            <person name="Zheng Y."/>
            <person name="Kuraku S."/>
            <person name="Pignatelli M."/>
            <person name="Herrero J."/>
            <person name="Beal K."/>
            <person name="Nozawa M."/>
            <person name="Li Q."/>
            <person name="Wang J."/>
            <person name="Zhang H."/>
            <person name="Yu L."/>
            <person name="Shigenobu S."/>
            <person name="Wang J."/>
            <person name="Liu J."/>
            <person name="Flicek P."/>
            <person name="Searle S."/>
            <person name="Wang J."/>
            <person name="Kuratani S."/>
            <person name="Yin Y."/>
            <person name="Aken B."/>
            <person name="Zhang G."/>
            <person name="Irie N."/>
        </authorList>
    </citation>
    <scope>NUCLEOTIDE SEQUENCE [LARGE SCALE GENOMIC DNA]</scope>
</reference>